<feature type="domain" description="HTH araC/xylS-type" evidence="7">
    <location>
        <begin position="695"/>
        <end position="794"/>
    </location>
</feature>
<dbReference type="InterPro" id="IPR020449">
    <property type="entry name" value="Tscrpt_reg_AraC-type_HTH"/>
</dbReference>
<organism evidence="8 9">
    <name type="scientific">Segatella buccae</name>
    <dbReference type="NCBI Taxonomy" id="28126"/>
    <lineage>
        <taxon>Bacteria</taxon>
        <taxon>Pseudomonadati</taxon>
        <taxon>Bacteroidota</taxon>
        <taxon>Bacteroidia</taxon>
        <taxon>Bacteroidales</taxon>
        <taxon>Prevotellaceae</taxon>
        <taxon>Segatella</taxon>
    </lineage>
</organism>
<keyword evidence="5" id="KW-0812">Transmembrane</keyword>
<dbReference type="GO" id="GO:0003700">
    <property type="term" value="F:DNA-binding transcription factor activity"/>
    <property type="evidence" value="ECO:0007669"/>
    <property type="project" value="InterPro"/>
</dbReference>
<protein>
    <submittedName>
        <fullName evidence="8">L-rhamnose operon regulatory protein rhaS</fullName>
    </submittedName>
</protein>
<gene>
    <name evidence="8" type="primary">rhaS_1</name>
    <name evidence="8" type="ORF">NCTC13063_00240</name>
</gene>
<dbReference type="InterPro" id="IPR018060">
    <property type="entry name" value="HTH_AraC"/>
</dbReference>
<dbReference type="InterPro" id="IPR011110">
    <property type="entry name" value="Reg_prop"/>
</dbReference>
<feature type="signal peptide" evidence="6">
    <location>
        <begin position="1"/>
        <end position="18"/>
    </location>
</feature>
<keyword evidence="2" id="KW-0238">DNA-binding</keyword>
<keyword evidence="5" id="KW-0472">Membrane</keyword>
<dbReference type="InterPro" id="IPR018062">
    <property type="entry name" value="HTH_AraC-typ_CS"/>
</dbReference>
<dbReference type="EMBL" id="UGTJ01000001">
    <property type="protein sequence ID" value="SUB78988.1"/>
    <property type="molecule type" value="Genomic_DNA"/>
</dbReference>
<dbReference type="SUPFAM" id="SSF46689">
    <property type="entry name" value="Homeodomain-like"/>
    <property type="match status" value="1"/>
</dbReference>
<keyword evidence="3" id="KW-0804">Transcription</keyword>
<dbReference type="AlphaFoldDB" id="A0AAQ1ZHN4"/>
<name>A0AAQ1ZHN4_9BACT</name>
<dbReference type="Pfam" id="PF12833">
    <property type="entry name" value="HTH_18"/>
    <property type="match status" value="1"/>
</dbReference>
<feature type="transmembrane region" description="Helical" evidence="5">
    <location>
        <begin position="613"/>
        <end position="637"/>
    </location>
</feature>
<dbReference type="PROSITE" id="PS00041">
    <property type="entry name" value="HTH_ARAC_FAMILY_1"/>
    <property type="match status" value="1"/>
</dbReference>
<sequence length="803" mass="90999">MRQTIFLLLGLLSLSLSARPLSRVTRYDENRIPEQWHVTRALQDRWGFLWFATWNGLNRFDGYELVTFKSQAGDGCDMKTDRIRDIRENKQGDIFCKTDDHWYLFSQHSGHFSPVSESENHRLNSEYAHRQAHLIHDNDSLRMELTDRQGSKWLIADNFLLKTSYFDSPVTPFPPSPFKEHIRAFLLDNRHRYWVAGKDRQGTVRLFTQDHRLLGYLTPNGTLSPSPHPFGHPTYCLFQAANGTIWLGSKPDGLFALKEHNGHFSISHFEPAKINGKPTANHVYDIKQDTRGRLWIATLGDGIFCLQNGKLASIHSTRNLKVRYLHLTRDGFLLAATTEGLAIGRIPTHGSVTQMTFHIHRKEAHRASSLSSSAIMHILEDSHHRLFVCTESGGVNQLLSTDLSTPTLLFRHFNSGNGLDNDITLSMAEHEGCIWIVGNNRLMVLHPDNGTVGNYDQSFFHNRYHFSEAHPLLLPDGRWLFGLQDGAFTLQPSILNRNTYTPRLLLTGVQTGQSAMRYAMSRLRSLTLPPEERNLTLQFAALDLRAPENINYAFRLHTGDKWSQLGHNHRLTLPDLAPGNYTLQLKSTNADGIWVNNIYTLRIEVEPRFSETWWAHLLGLLCIISLLGGGIYTWYYIRRIRHLQHETLEAYLALLHANASKTPSSSTLSYVETSPQPAVPPPSPSLSTADDAFMKRVVSFIESHLSDPEANIGDMAEATATSRSGLNRKMKQLLGITPAEFLREARIKHACRLLAETDNSISEVAYSCGFNDPKYFGKIFRSSVGQSPSDYRAGHTAPTDERL</sequence>
<dbReference type="PANTHER" id="PTHR43280:SF28">
    <property type="entry name" value="HTH-TYPE TRANSCRIPTIONAL ACTIVATOR RHAS"/>
    <property type="match status" value="1"/>
</dbReference>
<dbReference type="SMART" id="SM00342">
    <property type="entry name" value="HTH_ARAC"/>
    <property type="match status" value="1"/>
</dbReference>
<dbReference type="Gene3D" id="2.130.10.10">
    <property type="entry name" value="YVTN repeat-like/Quinoprotein amine dehydrogenase"/>
    <property type="match status" value="2"/>
</dbReference>
<dbReference type="SUPFAM" id="SSF63829">
    <property type="entry name" value="Calcium-dependent phosphotriesterase"/>
    <property type="match status" value="2"/>
</dbReference>
<evidence type="ECO:0000256" key="4">
    <source>
        <dbReference type="SAM" id="MobiDB-lite"/>
    </source>
</evidence>
<proteinExistence type="predicted"/>
<dbReference type="Pfam" id="PF07494">
    <property type="entry name" value="Reg_prop"/>
    <property type="match status" value="1"/>
</dbReference>
<dbReference type="PRINTS" id="PR00032">
    <property type="entry name" value="HTHARAC"/>
</dbReference>
<comment type="caution">
    <text evidence="8">The sequence shown here is derived from an EMBL/GenBank/DDBJ whole genome shotgun (WGS) entry which is preliminary data.</text>
</comment>
<keyword evidence="6" id="KW-0732">Signal</keyword>
<feature type="chain" id="PRO_5043031388" evidence="6">
    <location>
        <begin position="19"/>
        <end position="803"/>
    </location>
</feature>
<dbReference type="Proteomes" id="UP000255283">
    <property type="component" value="Unassembled WGS sequence"/>
</dbReference>
<dbReference type="InterPro" id="IPR013783">
    <property type="entry name" value="Ig-like_fold"/>
</dbReference>
<evidence type="ECO:0000256" key="3">
    <source>
        <dbReference type="ARBA" id="ARBA00023163"/>
    </source>
</evidence>
<dbReference type="Gene3D" id="2.60.40.10">
    <property type="entry name" value="Immunoglobulins"/>
    <property type="match status" value="1"/>
</dbReference>
<evidence type="ECO:0000256" key="5">
    <source>
        <dbReference type="SAM" id="Phobius"/>
    </source>
</evidence>
<evidence type="ECO:0000256" key="1">
    <source>
        <dbReference type="ARBA" id="ARBA00023015"/>
    </source>
</evidence>
<keyword evidence="5" id="KW-1133">Transmembrane helix</keyword>
<evidence type="ECO:0000256" key="2">
    <source>
        <dbReference type="ARBA" id="ARBA00023125"/>
    </source>
</evidence>
<feature type="region of interest" description="Disordered" evidence="4">
    <location>
        <begin position="666"/>
        <end position="685"/>
    </location>
</feature>
<dbReference type="InterPro" id="IPR011123">
    <property type="entry name" value="Y_Y_Y"/>
</dbReference>
<dbReference type="GO" id="GO:0043565">
    <property type="term" value="F:sequence-specific DNA binding"/>
    <property type="evidence" value="ECO:0007669"/>
    <property type="project" value="InterPro"/>
</dbReference>
<evidence type="ECO:0000313" key="9">
    <source>
        <dbReference type="Proteomes" id="UP000255283"/>
    </source>
</evidence>
<dbReference type="PANTHER" id="PTHR43280">
    <property type="entry name" value="ARAC-FAMILY TRANSCRIPTIONAL REGULATOR"/>
    <property type="match status" value="1"/>
</dbReference>
<evidence type="ECO:0000256" key="6">
    <source>
        <dbReference type="SAM" id="SignalP"/>
    </source>
</evidence>
<evidence type="ECO:0000313" key="8">
    <source>
        <dbReference type="EMBL" id="SUB78988.1"/>
    </source>
</evidence>
<dbReference type="Pfam" id="PF07495">
    <property type="entry name" value="Y_Y_Y"/>
    <property type="match status" value="1"/>
</dbReference>
<dbReference type="RefSeq" id="WP_115153028.1">
    <property type="nucleotide sequence ID" value="NZ_DBFWLE010000020.1"/>
</dbReference>
<evidence type="ECO:0000259" key="7">
    <source>
        <dbReference type="PROSITE" id="PS01124"/>
    </source>
</evidence>
<reference evidence="8 9" key="1">
    <citation type="submission" date="2018-06" db="EMBL/GenBank/DDBJ databases">
        <authorList>
            <consortium name="Pathogen Informatics"/>
            <person name="Doyle S."/>
        </authorList>
    </citation>
    <scope>NUCLEOTIDE SEQUENCE [LARGE SCALE GENOMIC DNA]</scope>
    <source>
        <strain evidence="8 9">NCTC13063</strain>
    </source>
</reference>
<accession>A0AAQ1ZHN4</accession>
<dbReference type="Gene3D" id="1.10.10.60">
    <property type="entry name" value="Homeodomain-like"/>
    <property type="match status" value="1"/>
</dbReference>
<dbReference type="PROSITE" id="PS01124">
    <property type="entry name" value="HTH_ARAC_FAMILY_2"/>
    <property type="match status" value="1"/>
</dbReference>
<dbReference type="InterPro" id="IPR015943">
    <property type="entry name" value="WD40/YVTN_repeat-like_dom_sf"/>
</dbReference>
<keyword evidence="1" id="KW-0805">Transcription regulation</keyword>
<dbReference type="InterPro" id="IPR009057">
    <property type="entry name" value="Homeodomain-like_sf"/>
</dbReference>